<dbReference type="Proteomes" id="UP000825933">
    <property type="component" value="Unassembled WGS sequence"/>
</dbReference>
<dbReference type="EMBL" id="JAIOUQ010000007">
    <property type="protein sequence ID" value="MBZ2165880.1"/>
    <property type="molecule type" value="Genomic_DNA"/>
</dbReference>
<keyword evidence="1" id="KW-1133">Transmembrane helix</keyword>
<organism evidence="2 3">
    <name type="scientific">Methanobacterium spitsbergense</name>
    <dbReference type="NCBI Taxonomy" id="2874285"/>
    <lineage>
        <taxon>Archaea</taxon>
        <taxon>Methanobacteriati</taxon>
        <taxon>Methanobacteriota</taxon>
        <taxon>Methanomada group</taxon>
        <taxon>Methanobacteria</taxon>
        <taxon>Methanobacteriales</taxon>
        <taxon>Methanobacteriaceae</taxon>
        <taxon>Methanobacterium</taxon>
    </lineage>
</organism>
<evidence type="ECO:0000313" key="2">
    <source>
        <dbReference type="EMBL" id="MBZ2165880.1"/>
    </source>
</evidence>
<dbReference type="AlphaFoldDB" id="A0A8T5UXI5"/>
<proteinExistence type="predicted"/>
<feature type="transmembrane region" description="Helical" evidence="1">
    <location>
        <begin position="49"/>
        <end position="69"/>
    </location>
</feature>
<feature type="transmembrane region" description="Helical" evidence="1">
    <location>
        <begin position="89"/>
        <end position="119"/>
    </location>
</feature>
<feature type="transmembrane region" description="Helical" evidence="1">
    <location>
        <begin position="12"/>
        <end position="37"/>
    </location>
</feature>
<comment type="caution">
    <text evidence="2">The sequence shown here is derived from an EMBL/GenBank/DDBJ whole genome shotgun (WGS) entry which is preliminary data.</text>
</comment>
<dbReference type="RefSeq" id="WP_223791456.1">
    <property type="nucleotide sequence ID" value="NZ_JAIOUQ010000007.1"/>
</dbReference>
<reference evidence="3" key="1">
    <citation type="journal article" date="2022" name="Microbiol. Resour. Announc.">
        <title>Draft Genome Sequence of a Methanogenic Archaeon from West Spitsbergen Permafrost.</title>
        <authorList>
            <person name="Trubitsyn V."/>
            <person name="Rivkina E."/>
            <person name="Shcherbakova V."/>
        </authorList>
    </citation>
    <scope>NUCLEOTIDE SEQUENCE [LARGE SCALE GENOMIC DNA]</scope>
    <source>
        <strain evidence="3">VT</strain>
    </source>
</reference>
<evidence type="ECO:0008006" key="4">
    <source>
        <dbReference type="Google" id="ProtNLM"/>
    </source>
</evidence>
<evidence type="ECO:0000313" key="3">
    <source>
        <dbReference type="Proteomes" id="UP000825933"/>
    </source>
</evidence>
<keyword evidence="1" id="KW-0472">Membrane</keyword>
<accession>A0A8T5UXI5</accession>
<protein>
    <recommendedName>
        <fullName evidence="4">DUF5518 domain-containing protein</fullName>
    </recommendedName>
</protein>
<name>A0A8T5UXI5_9EURY</name>
<gene>
    <name evidence="2" type="ORF">K8N75_07495</name>
</gene>
<sequence length="144" mass="15843">MPNFNIETAIIISFILGIILPLVGIGGVISLIIMGFIATYLTRPEDTSYKVGGIATGIFCIFFFFFGFITPPTLPYVLPNPLSLGVLVAFSGILNLIFSLIVSLIIYGGFGLLGGFLAVRFFMEKKEKKQEFKPSQPRRTLKRA</sequence>
<keyword evidence="3" id="KW-1185">Reference proteome</keyword>
<keyword evidence="1" id="KW-0812">Transmembrane</keyword>
<evidence type="ECO:0000256" key="1">
    <source>
        <dbReference type="SAM" id="Phobius"/>
    </source>
</evidence>